<name>A0A1Y6B386_9BACT</name>
<keyword evidence="5 6" id="KW-0067">ATP-binding</keyword>
<dbReference type="Gene3D" id="1.20.1200.10">
    <property type="entry name" value="Cobalamin adenosyltransferase-like"/>
    <property type="match status" value="1"/>
</dbReference>
<feature type="domain" description="Cobalamin adenosyltransferase-like" evidence="8">
    <location>
        <begin position="6"/>
        <end position="174"/>
    </location>
</feature>
<feature type="coiled-coil region" evidence="7">
    <location>
        <begin position="91"/>
        <end position="118"/>
    </location>
</feature>
<comment type="catalytic activity">
    <reaction evidence="6">
        <text>2 cob(II)alamin + reduced [electron-transfer flavoprotein] + 2 ATP = 2 adenosylcob(III)alamin + 2 triphosphate + oxidized [electron-transfer flavoprotein] + 3 H(+)</text>
        <dbReference type="Rhea" id="RHEA:28671"/>
        <dbReference type="Rhea" id="RHEA-COMP:10685"/>
        <dbReference type="Rhea" id="RHEA-COMP:10686"/>
        <dbReference type="ChEBI" id="CHEBI:15378"/>
        <dbReference type="ChEBI" id="CHEBI:16304"/>
        <dbReference type="ChEBI" id="CHEBI:18036"/>
        <dbReference type="ChEBI" id="CHEBI:18408"/>
        <dbReference type="ChEBI" id="CHEBI:30616"/>
        <dbReference type="ChEBI" id="CHEBI:57692"/>
        <dbReference type="ChEBI" id="CHEBI:58307"/>
        <dbReference type="EC" id="2.5.1.17"/>
    </reaction>
</comment>
<keyword evidence="6" id="KW-0169">Cobalamin biosynthesis</keyword>
<gene>
    <name evidence="9" type="ORF">SAMN06296036_101233</name>
</gene>
<evidence type="ECO:0000259" key="8">
    <source>
        <dbReference type="Pfam" id="PF01923"/>
    </source>
</evidence>
<evidence type="ECO:0000256" key="7">
    <source>
        <dbReference type="SAM" id="Coils"/>
    </source>
</evidence>
<comment type="subunit">
    <text evidence="2">Homotrimer.</text>
</comment>
<dbReference type="PANTHER" id="PTHR12213:SF0">
    <property type="entry name" value="CORRINOID ADENOSYLTRANSFERASE MMAB"/>
    <property type="match status" value="1"/>
</dbReference>
<evidence type="ECO:0000256" key="6">
    <source>
        <dbReference type="RuleBase" id="RU366026"/>
    </source>
</evidence>
<dbReference type="OrthoDB" id="9791169at2"/>
<dbReference type="InterPro" id="IPR036451">
    <property type="entry name" value="CblAdoTrfase-like_sf"/>
</dbReference>
<dbReference type="GO" id="GO:0008817">
    <property type="term" value="F:corrinoid adenosyltransferase activity"/>
    <property type="evidence" value="ECO:0007669"/>
    <property type="project" value="UniProtKB-UniRule"/>
</dbReference>
<keyword evidence="3 6" id="KW-0808">Transferase</keyword>
<sequence>MRLSKIYTKTGDKGETRLADGSSIAKTHPRLEAYGTVDELNAAVGWLKDTLTAYPELNHIDAQLAQIQNELFDIGGEFASPQSMVESRKSALINDRDVERLEQEMDRYNDELEPLANFVLPGGHPGNSAAHICRTICRRAERFAIQLKASEAIRDEPIRYLNRLSDWFFILSRHISHTLGVPELIWNQKKP</sequence>
<dbReference type="STRING" id="1513793.SAMN06296036_101233"/>
<comment type="catalytic activity">
    <reaction evidence="6">
        <text>2 cob(II)yrinate a,c diamide + reduced [electron-transfer flavoprotein] + 2 ATP = 2 adenosylcob(III)yrinate a,c-diamide + 2 triphosphate + oxidized [electron-transfer flavoprotein] + 3 H(+)</text>
        <dbReference type="Rhea" id="RHEA:11528"/>
        <dbReference type="Rhea" id="RHEA-COMP:10685"/>
        <dbReference type="Rhea" id="RHEA-COMP:10686"/>
        <dbReference type="ChEBI" id="CHEBI:15378"/>
        <dbReference type="ChEBI" id="CHEBI:18036"/>
        <dbReference type="ChEBI" id="CHEBI:30616"/>
        <dbReference type="ChEBI" id="CHEBI:57692"/>
        <dbReference type="ChEBI" id="CHEBI:58307"/>
        <dbReference type="ChEBI" id="CHEBI:58503"/>
        <dbReference type="ChEBI" id="CHEBI:58537"/>
        <dbReference type="EC" id="2.5.1.17"/>
    </reaction>
</comment>
<keyword evidence="10" id="KW-1185">Reference proteome</keyword>
<dbReference type="Pfam" id="PF01923">
    <property type="entry name" value="Cob_adeno_trans"/>
    <property type="match status" value="1"/>
</dbReference>
<evidence type="ECO:0000313" key="9">
    <source>
        <dbReference type="EMBL" id="SME89126.1"/>
    </source>
</evidence>
<dbReference type="NCBIfam" id="TIGR00636">
    <property type="entry name" value="PduO_Nterm"/>
    <property type="match status" value="1"/>
</dbReference>
<dbReference type="Proteomes" id="UP000192907">
    <property type="component" value="Unassembled WGS sequence"/>
</dbReference>
<dbReference type="InterPro" id="IPR016030">
    <property type="entry name" value="CblAdoTrfase-like"/>
</dbReference>
<evidence type="ECO:0000256" key="1">
    <source>
        <dbReference type="ARBA" id="ARBA00007487"/>
    </source>
</evidence>
<dbReference type="EC" id="2.5.1.17" evidence="6"/>
<dbReference type="InterPro" id="IPR029499">
    <property type="entry name" value="PduO-typ"/>
</dbReference>
<evidence type="ECO:0000256" key="3">
    <source>
        <dbReference type="ARBA" id="ARBA00022679"/>
    </source>
</evidence>
<accession>A0A1Y6B386</accession>
<dbReference type="AlphaFoldDB" id="A0A1Y6B386"/>
<proteinExistence type="inferred from homology"/>
<dbReference type="FunFam" id="1.20.1200.10:FF:000001">
    <property type="entry name" value="Cob(I)yrinic acid a,c-diamide adenosyltransferase"/>
    <property type="match status" value="1"/>
</dbReference>
<keyword evidence="7" id="KW-0175">Coiled coil</keyword>
<evidence type="ECO:0000256" key="5">
    <source>
        <dbReference type="ARBA" id="ARBA00022840"/>
    </source>
</evidence>
<organism evidence="9 10">
    <name type="scientific">Pseudobacteriovorax antillogorgiicola</name>
    <dbReference type="NCBI Taxonomy" id="1513793"/>
    <lineage>
        <taxon>Bacteria</taxon>
        <taxon>Pseudomonadati</taxon>
        <taxon>Bdellovibrionota</taxon>
        <taxon>Oligoflexia</taxon>
        <taxon>Oligoflexales</taxon>
        <taxon>Pseudobacteriovoracaceae</taxon>
        <taxon>Pseudobacteriovorax</taxon>
    </lineage>
</organism>
<comment type="pathway">
    <text evidence="6">Cofactor biosynthesis; adenosylcobalamin biosynthesis; adenosylcobalamin from cob(II)yrinate a,c-diamide: step 2/7.</text>
</comment>
<dbReference type="GO" id="GO:0005524">
    <property type="term" value="F:ATP binding"/>
    <property type="evidence" value="ECO:0007669"/>
    <property type="project" value="UniProtKB-UniRule"/>
</dbReference>
<evidence type="ECO:0000256" key="2">
    <source>
        <dbReference type="ARBA" id="ARBA00011233"/>
    </source>
</evidence>
<dbReference type="GO" id="GO:0009236">
    <property type="term" value="P:cobalamin biosynthetic process"/>
    <property type="evidence" value="ECO:0007669"/>
    <property type="project" value="UniProtKB-UniRule"/>
</dbReference>
<keyword evidence="4 6" id="KW-0547">Nucleotide-binding</keyword>
<comment type="similarity">
    <text evidence="1 6">Belongs to the Cob(I)alamin adenosyltransferase family.</text>
</comment>
<evidence type="ECO:0000256" key="4">
    <source>
        <dbReference type="ARBA" id="ARBA00022741"/>
    </source>
</evidence>
<evidence type="ECO:0000313" key="10">
    <source>
        <dbReference type="Proteomes" id="UP000192907"/>
    </source>
</evidence>
<reference evidence="10" key="1">
    <citation type="submission" date="2017-04" db="EMBL/GenBank/DDBJ databases">
        <authorList>
            <person name="Varghese N."/>
            <person name="Submissions S."/>
        </authorList>
    </citation>
    <scope>NUCLEOTIDE SEQUENCE [LARGE SCALE GENOMIC DNA]</scope>
    <source>
        <strain evidence="10">RKEM611</strain>
    </source>
</reference>
<dbReference type="RefSeq" id="WP_132314640.1">
    <property type="nucleotide sequence ID" value="NZ_FWZT01000001.1"/>
</dbReference>
<dbReference type="SUPFAM" id="SSF89028">
    <property type="entry name" value="Cobalamin adenosyltransferase-like"/>
    <property type="match status" value="1"/>
</dbReference>
<dbReference type="EMBL" id="FWZT01000001">
    <property type="protein sequence ID" value="SME89126.1"/>
    <property type="molecule type" value="Genomic_DNA"/>
</dbReference>
<dbReference type="UniPathway" id="UPA00148">
    <property type="reaction ID" value="UER00233"/>
</dbReference>
<dbReference type="PANTHER" id="PTHR12213">
    <property type="entry name" value="CORRINOID ADENOSYLTRANSFERASE"/>
    <property type="match status" value="1"/>
</dbReference>
<protein>
    <recommendedName>
        <fullName evidence="6">Corrinoid adenosyltransferase</fullName>
        <ecNumber evidence="6">2.5.1.17</ecNumber>
    </recommendedName>
    <alternativeName>
        <fullName evidence="6">Cob(II)alamin adenosyltransferase</fullName>
    </alternativeName>
    <alternativeName>
        <fullName evidence="6">Cob(II)yrinic acid a,c-diamide adenosyltransferase</fullName>
    </alternativeName>
    <alternativeName>
        <fullName evidence="6">Cobinamide/cobalamin adenosyltransferase</fullName>
    </alternativeName>
</protein>